<dbReference type="GO" id="GO:0004175">
    <property type="term" value="F:endopeptidase activity"/>
    <property type="evidence" value="ECO:0007669"/>
    <property type="project" value="UniProtKB-ARBA"/>
</dbReference>
<feature type="transmembrane region" description="Helical" evidence="1">
    <location>
        <begin position="194"/>
        <end position="215"/>
    </location>
</feature>
<evidence type="ECO:0000313" key="4">
    <source>
        <dbReference type="Proteomes" id="UP000523007"/>
    </source>
</evidence>
<feature type="transmembrane region" description="Helical" evidence="1">
    <location>
        <begin position="227"/>
        <end position="247"/>
    </location>
</feature>
<dbReference type="AlphaFoldDB" id="A0A7W7RCJ1"/>
<feature type="domain" description="CAAX prenyl protease 2/Lysostaphin resistance protein A-like" evidence="2">
    <location>
        <begin position="197"/>
        <end position="292"/>
    </location>
</feature>
<keyword evidence="3" id="KW-0645">Protease</keyword>
<evidence type="ECO:0000256" key="1">
    <source>
        <dbReference type="SAM" id="Phobius"/>
    </source>
</evidence>
<accession>A0A7W7RCJ1</accession>
<gene>
    <name evidence="3" type="ORF">F4561_000301</name>
</gene>
<feature type="transmembrane region" description="Helical" evidence="1">
    <location>
        <begin position="163"/>
        <end position="182"/>
    </location>
</feature>
<comment type="caution">
    <text evidence="3">The sequence shown here is derived from an EMBL/GenBank/DDBJ whole genome shotgun (WGS) entry which is preliminary data.</text>
</comment>
<feature type="transmembrane region" description="Helical" evidence="1">
    <location>
        <begin position="10"/>
        <end position="28"/>
    </location>
</feature>
<keyword evidence="1" id="KW-0472">Membrane</keyword>
<keyword evidence="3" id="KW-0378">Hydrolase</keyword>
<dbReference type="EMBL" id="JACHJT010000001">
    <property type="protein sequence ID" value="MBB4929481.1"/>
    <property type="molecule type" value="Genomic_DNA"/>
</dbReference>
<protein>
    <submittedName>
        <fullName evidence="3">Membrane protease YdiL (CAAX protease family)</fullName>
    </submittedName>
</protein>
<evidence type="ECO:0000259" key="2">
    <source>
        <dbReference type="Pfam" id="PF02517"/>
    </source>
</evidence>
<proteinExistence type="predicted"/>
<evidence type="ECO:0000313" key="3">
    <source>
        <dbReference type="EMBL" id="MBB4929481.1"/>
    </source>
</evidence>
<name>A0A7W7RCJ1_9ACTN</name>
<organism evidence="3 4">
    <name type="scientific">Lipingzhangella halophila</name>
    <dbReference type="NCBI Taxonomy" id="1783352"/>
    <lineage>
        <taxon>Bacteria</taxon>
        <taxon>Bacillati</taxon>
        <taxon>Actinomycetota</taxon>
        <taxon>Actinomycetes</taxon>
        <taxon>Streptosporangiales</taxon>
        <taxon>Nocardiopsidaceae</taxon>
        <taxon>Lipingzhangella</taxon>
    </lineage>
</organism>
<keyword evidence="1" id="KW-0812">Transmembrane</keyword>
<dbReference type="Proteomes" id="UP000523007">
    <property type="component" value="Unassembled WGS sequence"/>
</dbReference>
<sequence>MVGTAVRRRVLSAGGAVFAAAVALLFVIDEPRIPAAGGYATSQIWRFWVPVVLGLLLIRWVPPRPPEQELANRVGATMAGRSVGRETLVLTACVLGFLAGETILTPMFGAVDPSLAPLSYHTAKVLFLLFIPLMLIGSSGVMADSCGSDLPRLATRVTERWRWAGLVPVAGYLLVVPFPLAAQPPELGSVPEQYDLVATLAIGYTVTALLEVVFFQGFLLTRLEILFGRWPGIVLMALVYALASLVGGSMPNGIVSAVAGAIAVQGAAALLYGYLWSRYRNIWLNVLLQMGIVTFIVLPVAEAAA</sequence>
<dbReference type="Pfam" id="PF02517">
    <property type="entry name" value="Rce1-like"/>
    <property type="match status" value="1"/>
</dbReference>
<keyword evidence="1" id="KW-1133">Transmembrane helix</keyword>
<dbReference type="RefSeq" id="WP_184574011.1">
    <property type="nucleotide sequence ID" value="NZ_JACHJT010000001.1"/>
</dbReference>
<feature type="transmembrane region" description="Helical" evidence="1">
    <location>
        <begin position="123"/>
        <end position="143"/>
    </location>
</feature>
<reference evidence="3 4" key="1">
    <citation type="submission" date="2020-08" db="EMBL/GenBank/DDBJ databases">
        <title>Sequencing the genomes of 1000 actinobacteria strains.</title>
        <authorList>
            <person name="Klenk H.-P."/>
        </authorList>
    </citation>
    <scope>NUCLEOTIDE SEQUENCE [LARGE SCALE GENOMIC DNA]</scope>
    <source>
        <strain evidence="3 4">DSM 102030</strain>
    </source>
</reference>
<dbReference type="GO" id="GO:0080120">
    <property type="term" value="P:CAAX-box protein maturation"/>
    <property type="evidence" value="ECO:0007669"/>
    <property type="project" value="UniProtKB-ARBA"/>
</dbReference>
<dbReference type="GO" id="GO:0006508">
    <property type="term" value="P:proteolysis"/>
    <property type="evidence" value="ECO:0007669"/>
    <property type="project" value="UniProtKB-KW"/>
</dbReference>
<feature type="transmembrane region" description="Helical" evidence="1">
    <location>
        <begin position="88"/>
        <end position="111"/>
    </location>
</feature>
<dbReference type="InterPro" id="IPR003675">
    <property type="entry name" value="Rce1/LyrA-like_dom"/>
</dbReference>
<feature type="transmembrane region" description="Helical" evidence="1">
    <location>
        <begin position="253"/>
        <end position="275"/>
    </location>
</feature>
<keyword evidence="4" id="KW-1185">Reference proteome</keyword>
<feature type="transmembrane region" description="Helical" evidence="1">
    <location>
        <begin position="43"/>
        <end position="61"/>
    </location>
</feature>
<feature type="transmembrane region" description="Helical" evidence="1">
    <location>
        <begin position="282"/>
        <end position="301"/>
    </location>
</feature>